<comment type="similarity">
    <text evidence="2">Belongs to the YajC family.</text>
</comment>
<keyword evidence="10 11" id="KW-0472">Membrane</keyword>
<evidence type="ECO:0000256" key="10">
    <source>
        <dbReference type="ARBA" id="ARBA00023136"/>
    </source>
</evidence>
<dbReference type="SMART" id="SM01323">
    <property type="entry name" value="YajC"/>
    <property type="match status" value="1"/>
</dbReference>
<evidence type="ECO:0000313" key="15">
    <source>
        <dbReference type="Proteomes" id="UP001637990"/>
    </source>
</evidence>
<dbReference type="Proteomes" id="UP000237872">
    <property type="component" value="Unassembled WGS sequence"/>
</dbReference>
<evidence type="ECO:0000256" key="6">
    <source>
        <dbReference type="ARBA" id="ARBA00022692"/>
    </source>
</evidence>
<keyword evidence="5" id="KW-1003">Cell membrane</keyword>
<evidence type="ECO:0000256" key="11">
    <source>
        <dbReference type="SAM" id="Phobius"/>
    </source>
</evidence>
<evidence type="ECO:0000256" key="5">
    <source>
        <dbReference type="ARBA" id="ARBA00022475"/>
    </source>
</evidence>
<evidence type="ECO:0000256" key="1">
    <source>
        <dbReference type="ARBA" id="ARBA00004162"/>
    </source>
</evidence>
<dbReference type="RefSeq" id="WP_104544028.1">
    <property type="nucleotide sequence ID" value="NZ_JBJGBS010000123.1"/>
</dbReference>
<dbReference type="PANTHER" id="PTHR33909:SF1">
    <property type="entry name" value="SEC TRANSLOCON ACCESSORY COMPLEX SUBUNIT YAJC"/>
    <property type="match status" value="1"/>
</dbReference>
<reference evidence="13 14" key="1">
    <citation type="submission" date="2016-08" db="EMBL/GenBank/DDBJ databases">
        <authorList>
            <person name="Seilhamer J.J."/>
        </authorList>
    </citation>
    <scope>NUCLEOTIDE SEQUENCE [LARGE SCALE GENOMIC DNA]</scope>
    <source>
        <strain evidence="13 14">CFBP4690</strain>
    </source>
</reference>
<keyword evidence="7" id="KW-0653">Protein transport</keyword>
<evidence type="ECO:0000256" key="9">
    <source>
        <dbReference type="ARBA" id="ARBA00023010"/>
    </source>
</evidence>
<organism evidence="13 14">
    <name type="scientific">Xanthomonas codiaei</name>
    <dbReference type="NCBI Taxonomy" id="56463"/>
    <lineage>
        <taxon>Bacteria</taxon>
        <taxon>Pseudomonadati</taxon>
        <taxon>Pseudomonadota</taxon>
        <taxon>Gammaproteobacteria</taxon>
        <taxon>Lysobacterales</taxon>
        <taxon>Lysobacteraceae</taxon>
        <taxon>Xanthomonas</taxon>
    </lineage>
</organism>
<name>A0A2S7C883_9XANT</name>
<evidence type="ECO:0000256" key="7">
    <source>
        <dbReference type="ARBA" id="ARBA00022927"/>
    </source>
</evidence>
<gene>
    <name evidence="12" type="primary">yajC</name>
    <name evidence="12" type="ORF">ACI6Q5_18240</name>
    <name evidence="13" type="ORF">XcodCFBP4690_20605</name>
</gene>
<dbReference type="NCBIfam" id="TIGR00739">
    <property type="entry name" value="yajC"/>
    <property type="match status" value="1"/>
</dbReference>
<evidence type="ECO:0000313" key="14">
    <source>
        <dbReference type="Proteomes" id="UP000237872"/>
    </source>
</evidence>
<evidence type="ECO:0000313" key="13">
    <source>
        <dbReference type="EMBL" id="PPU57787.1"/>
    </source>
</evidence>
<dbReference type="GO" id="GO:0005886">
    <property type="term" value="C:plasma membrane"/>
    <property type="evidence" value="ECO:0007669"/>
    <property type="project" value="UniProtKB-SubCell"/>
</dbReference>
<keyword evidence="4" id="KW-0813">Transport</keyword>
<evidence type="ECO:0000256" key="4">
    <source>
        <dbReference type="ARBA" id="ARBA00022448"/>
    </source>
</evidence>
<evidence type="ECO:0000256" key="2">
    <source>
        <dbReference type="ARBA" id="ARBA00006742"/>
    </source>
</evidence>
<keyword evidence="15" id="KW-1185">Reference proteome</keyword>
<evidence type="ECO:0000256" key="8">
    <source>
        <dbReference type="ARBA" id="ARBA00022989"/>
    </source>
</evidence>
<proteinExistence type="inferred from homology"/>
<dbReference type="PANTHER" id="PTHR33909">
    <property type="entry name" value="SEC TRANSLOCON ACCESSORY COMPLEX SUBUNIT YAJC"/>
    <property type="match status" value="1"/>
</dbReference>
<evidence type="ECO:0000313" key="12">
    <source>
        <dbReference type="EMBL" id="MFO3706860.1"/>
    </source>
</evidence>
<dbReference type="AlphaFoldDB" id="A0A2S7C883"/>
<keyword evidence="8 11" id="KW-1133">Transmembrane helix</keyword>
<dbReference type="PRINTS" id="PR01853">
    <property type="entry name" value="YAJCTRNLCASE"/>
</dbReference>
<dbReference type="GO" id="GO:0015031">
    <property type="term" value="P:protein transport"/>
    <property type="evidence" value="ECO:0007669"/>
    <property type="project" value="UniProtKB-KW"/>
</dbReference>
<dbReference type="EMBL" id="JBJGBS010000123">
    <property type="protein sequence ID" value="MFO3706860.1"/>
    <property type="molecule type" value="Genomic_DNA"/>
</dbReference>
<dbReference type="EMBL" id="MDEC01000043">
    <property type="protein sequence ID" value="PPU57787.1"/>
    <property type="molecule type" value="Genomic_DNA"/>
</dbReference>
<sequence>MNLLDFLIPAAQAQAAGGGAPAGGPMGGLSTFALPIILIAVMYFLMIRPQMKRQKEHKALLDKLARGDEVITSGGVAGVITDIGDNFITVEVADNVRIRVQRSAVGHVLPKGTLKSAS</sequence>
<dbReference type="InterPro" id="IPR003849">
    <property type="entry name" value="Preprotein_translocase_YajC"/>
</dbReference>
<accession>A0A2S7C883</accession>
<dbReference type="Proteomes" id="UP001637990">
    <property type="component" value="Unassembled WGS sequence"/>
</dbReference>
<reference evidence="12 15" key="2">
    <citation type="submission" date="2024-11" db="EMBL/GenBank/DDBJ databases">
        <title>Genome sequencing of Xanthomonas codiaei.</title>
        <authorList>
            <person name="Studholme D.J."/>
        </authorList>
    </citation>
    <scope>NUCLEOTIDE SEQUENCE [LARGE SCALE GENOMIC DNA]</scope>
    <source>
        <strain evidence="12 15">NCPPB 4350</strain>
    </source>
</reference>
<evidence type="ECO:0000256" key="3">
    <source>
        <dbReference type="ARBA" id="ARBA00014962"/>
    </source>
</evidence>
<comment type="caution">
    <text evidence="13">The sequence shown here is derived from an EMBL/GenBank/DDBJ whole genome shotgun (WGS) entry which is preliminary data.</text>
</comment>
<dbReference type="OrthoDB" id="9811406at2"/>
<feature type="transmembrane region" description="Helical" evidence="11">
    <location>
        <begin position="25"/>
        <end position="45"/>
    </location>
</feature>
<keyword evidence="6 11" id="KW-0812">Transmembrane</keyword>
<comment type="subcellular location">
    <subcellularLocation>
        <location evidence="1">Cell membrane</location>
        <topology evidence="1">Single-pass membrane protein</topology>
    </subcellularLocation>
</comment>
<dbReference type="Pfam" id="PF02699">
    <property type="entry name" value="YajC"/>
    <property type="match status" value="1"/>
</dbReference>
<keyword evidence="9" id="KW-0811">Translocation</keyword>
<protein>
    <recommendedName>
        <fullName evidence="3">Sec translocon accessory complex subunit YajC</fullName>
    </recommendedName>
</protein>